<dbReference type="SUPFAM" id="SSF52091">
    <property type="entry name" value="SpoIIaa-like"/>
    <property type="match status" value="1"/>
</dbReference>
<evidence type="ECO:0000256" key="4">
    <source>
        <dbReference type="ARBA" id="ARBA00022692"/>
    </source>
</evidence>
<evidence type="ECO:0000256" key="2">
    <source>
        <dbReference type="ARBA" id="ARBA00008692"/>
    </source>
</evidence>
<feature type="transmembrane region" description="Helical" evidence="7">
    <location>
        <begin position="182"/>
        <end position="201"/>
    </location>
</feature>
<dbReference type="Gene3D" id="3.30.750.24">
    <property type="entry name" value="STAS domain"/>
    <property type="match status" value="1"/>
</dbReference>
<proteinExistence type="inferred from homology"/>
<dbReference type="Pfam" id="PF00916">
    <property type="entry name" value="Sulfate_transp"/>
    <property type="match status" value="2"/>
</dbReference>
<feature type="transmembrane region" description="Helical" evidence="7">
    <location>
        <begin position="425"/>
        <end position="448"/>
    </location>
</feature>
<dbReference type="EMBL" id="BTGU01000034">
    <property type="protein sequence ID" value="GMN50493.1"/>
    <property type="molecule type" value="Genomic_DNA"/>
</dbReference>
<comment type="similarity">
    <text evidence="2">Belongs to the SLC26A/SulP transporter (TC 2.A.53) family.</text>
</comment>
<feature type="transmembrane region" description="Helical" evidence="7">
    <location>
        <begin position="468"/>
        <end position="488"/>
    </location>
</feature>
<feature type="transmembrane region" description="Helical" evidence="7">
    <location>
        <begin position="239"/>
        <end position="261"/>
    </location>
</feature>
<dbReference type="GO" id="GO:0055085">
    <property type="term" value="P:transmembrane transport"/>
    <property type="evidence" value="ECO:0007669"/>
    <property type="project" value="InterPro"/>
</dbReference>
<dbReference type="AlphaFoldDB" id="A0AA88A9A0"/>
<dbReference type="InterPro" id="IPR001902">
    <property type="entry name" value="SLC26A/SulP_fam"/>
</dbReference>
<evidence type="ECO:0000256" key="5">
    <source>
        <dbReference type="ARBA" id="ARBA00022989"/>
    </source>
</evidence>
<dbReference type="FunFam" id="3.30.750.24:FF:000002">
    <property type="entry name" value="Sulfate transporter 31"/>
    <property type="match status" value="1"/>
</dbReference>
<evidence type="ECO:0000313" key="9">
    <source>
        <dbReference type="EMBL" id="GMN50493.1"/>
    </source>
</evidence>
<evidence type="ECO:0000256" key="6">
    <source>
        <dbReference type="ARBA" id="ARBA00023136"/>
    </source>
</evidence>
<dbReference type="PROSITE" id="PS50801">
    <property type="entry name" value="STAS"/>
    <property type="match status" value="1"/>
</dbReference>
<dbReference type="Proteomes" id="UP001187192">
    <property type="component" value="Unassembled WGS sequence"/>
</dbReference>
<dbReference type="InterPro" id="IPR011547">
    <property type="entry name" value="SLC26A/SulP_dom"/>
</dbReference>
<dbReference type="InterPro" id="IPR036513">
    <property type="entry name" value="STAS_dom_sf"/>
</dbReference>
<feature type="domain" description="STAS" evidence="8">
    <location>
        <begin position="462"/>
        <end position="584"/>
    </location>
</feature>
<dbReference type="PANTHER" id="PTHR11814">
    <property type="entry name" value="SULFATE TRANSPORTER"/>
    <property type="match status" value="1"/>
</dbReference>
<dbReference type="Pfam" id="PF01740">
    <property type="entry name" value="STAS"/>
    <property type="match status" value="1"/>
</dbReference>
<dbReference type="GO" id="GO:0016020">
    <property type="term" value="C:membrane"/>
    <property type="evidence" value="ECO:0007669"/>
    <property type="project" value="UniProtKB-SubCell"/>
</dbReference>
<reference evidence="9" key="1">
    <citation type="submission" date="2023-07" db="EMBL/GenBank/DDBJ databases">
        <title>draft genome sequence of fig (Ficus carica).</title>
        <authorList>
            <person name="Takahashi T."/>
            <person name="Nishimura K."/>
        </authorList>
    </citation>
    <scope>NUCLEOTIDE SEQUENCE</scope>
</reference>
<feature type="transmembrane region" description="Helical" evidence="7">
    <location>
        <begin position="395"/>
        <end position="418"/>
    </location>
</feature>
<keyword evidence="6 7" id="KW-0472">Membrane</keyword>
<organism evidence="9 10">
    <name type="scientific">Ficus carica</name>
    <name type="common">Common fig</name>
    <dbReference type="NCBI Taxonomy" id="3494"/>
    <lineage>
        <taxon>Eukaryota</taxon>
        <taxon>Viridiplantae</taxon>
        <taxon>Streptophyta</taxon>
        <taxon>Embryophyta</taxon>
        <taxon>Tracheophyta</taxon>
        <taxon>Spermatophyta</taxon>
        <taxon>Magnoliopsida</taxon>
        <taxon>eudicotyledons</taxon>
        <taxon>Gunneridae</taxon>
        <taxon>Pentapetalae</taxon>
        <taxon>rosids</taxon>
        <taxon>fabids</taxon>
        <taxon>Rosales</taxon>
        <taxon>Moraceae</taxon>
        <taxon>Ficeae</taxon>
        <taxon>Ficus</taxon>
    </lineage>
</organism>
<evidence type="ECO:0000313" key="10">
    <source>
        <dbReference type="Proteomes" id="UP001187192"/>
    </source>
</evidence>
<accession>A0AA88A9A0</accession>
<dbReference type="InterPro" id="IPR002645">
    <property type="entry name" value="STAS_dom"/>
</dbReference>
<keyword evidence="4 7" id="KW-0812">Transmembrane</keyword>
<protein>
    <recommendedName>
        <fullName evidence="8">STAS domain-containing protein</fullName>
    </recommendedName>
</protein>
<sequence length="602" mass="66165">METPLKSDHEVSFSDPRGFAATFRSDLKETFFPDDPFSRFRDEASPLRRVKKAIEYFIPIFEWLPSYSLRLFRFDVLAGLTITSLAIPQGISYAKLADIPPIIGLYSSFVPPLIYSVFGDSKHLAVGTVAACSLLIAETIGKVAPPESDPALYLHLVFTATFVTGIFQTLLGFLRLGMLVDFLSHSTITGFMGGTATLICLQQLKGMLGMKHFTTKTDIVSVIHAIFHYRRERQKKPKLFWVSAMAPMVVVIVGGVFAYLIHGPEHGIQTVGKLQKGLNPLSIHYLNFDSKYLPAVLKTGLITGLIALAEGIAIGRSFAITNNTQVDGNKEMIAFGLMNIAGSFTSCYLTTGPFSKTAVNYSAGAKTAMSNIVMAFCMALTLLFLAPLFSHTPLVALSAIIMSAMLGLINYTEIIHLFKIDKFDFCICTAAFAGVVFLNMTIGLMLSLGKIPNSILYRDTEQYPGATVVPGIVVLQIGSPIFFANGNYIRERILRWIRDEDANSKTEGAVIEHVLLDLTGVSTIDVTGIETLIEVHRTLGAKEVKMAIVNPRLRVMEKFLHSQFVDKIGKENFFLSVEDAVEACQFSLHKSNPNGNESHTTL</sequence>
<feature type="transmembrane region" description="Helical" evidence="7">
    <location>
        <begin position="372"/>
        <end position="389"/>
    </location>
</feature>
<keyword evidence="10" id="KW-1185">Reference proteome</keyword>
<evidence type="ECO:0000259" key="8">
    <source>
        <dbReference type="PROSITE" id="PS50801"/>
    </source>
</evidence>
<keyword evidence="3" id="KW-0813">Transport</keyword>
<evidence type="ECO:0000256" key="1">
    <source>
        <dbReference type="ARBA" id="ARBA00004141"/>
    </source>
</evidence>
<comment type="subcellular location">
    <subcellularLocation>
        <location evidence="1">Membrane</location>
        <topology evidence="1">Multi-pass membrane protein</topology>
    </subcellularLocation>
</comment>
<keyword evidence="5 7" id="KW-1133">Transmembrane helix</keyword>
<feature type="transmembrane region" description="Helical" evidence="7">
    <location>
        <begin position="153"/>
        <end position="176"/>
    </location>
</feature>
<evidence type="ECO:0000256" key="7">
    <source>
        <dbReference type="SAM" id="Phobius"/>
    </source>
</evidence>
<evidence type="ECO:0000256" key="3">
    <source>
        <dbReference type="ARBA" id="ARBA00022448"/>
    </source>
</evidence>
<comment type="caution">
    <text evidence="9">The sequence shown here is derived from an EMBL/GenBank/DDBJ whole genome shotgun (WGS) entry which is preliminary data.</text>
</comment>
<gene>
    <name evidence="9" type="ORF">TIFTF001_019648</name>
</gene>
<name>A0AA88A9A0_FICCA</name>
<dbReference type="CDD" id="cd07042">
    <property type="entry name" value="STAS_SulP_like_sulfate_transporter"/>
    <property type="match status" value="1"/>
</dbReference>